<reference evidence="2 3" key="1">
    <citation type="submission" date="2016-11" db="EMBL/GenBank/DDBJ databases">
        <authorList>
            <person name="Jaros S."/>
            <person name="Januszkiewicz K."/>
            <person name="Wedrychowicz H."/>
        </authorList>
    </citation>
    <scope>NUCLEOTIDE SEQUENCE [LARGE SCALE GENOMIC DNA]</scope>
    <source>
        <strain evidence="2 3">DSM 15929</strain>
    </source>
</reference>
<dbReference type="RefSeq" id="WP_073276836.1">
    <property type="nucleotide sequence ID" value="NZ_FRAC01000013.1"/>
</dbReference>
<keyword evidence="1" id="KW-0472">Membrane</keyword>
<feature type="transmembrane region" description="Helical" evidence="1">
    <location>
        <begin position="100"/>
        <end position="122"/>
    </location>
</feature>
<feature type="transmembrane region" description="Helical" evidence="1">
    <location>
        <begin position="53"/>
        <end position="73"/>
    </location>
</feature>
<dbReference type="Proteomes" id="UP000184386">
    <property type="component" value="Unassembled WGS sequence"/>
</dbReference>
<accession>A0A1M6TD10</accession>
<dbReference type="OrthoDB" id="1701852at2"/>
<name>A0A1M6TD10_9FIRM</name>
<keyword evidence="1" id="KW-1133">Transmembrane helix</keyword>
<dbReference type="AlphaFoldDB" id="A0A1M6TD10"/>
<dbReference type="CDD" id="cd21808">
    <property type="entry name" value="ABC-2_lan_permease_MutG"/>
    <property type="match status" value="1"/>
</dbReference>
<keyword evidence="3" id="KW-1185">Reference proteome</keyword>
<evidence type="ECO:0000313" key="3">
    <source>
        <dbReference type="Proteomes" id="UP000184386"/>
    </source>
</evidence>
<protein>
    <submittedName>
        <fullName evidence="2">ABC-2 type transport system permease protein</fullName>
    </submittedName>
</protein>
<keyword evidence="1" id="KW-0812">Transmembrane</keyword>
<feature type="transmembrane region" description="Helical" evidence="1">
    <location>
        <begin position="134"/>
        <end position="152"/>
    </location>
</feature>
<evidence type="ECO:0000313" key="2">
    <source>
        <dbReference type="EMBL" id="SHK54658.1"/>
    </source>
</evidence>
<feature type="transmembrane region" description="Helical" evidence="1">
    <location>
        <begin position="164"/>
        <end position="183"/>
    </location>
</feature>
<dbReference type="NCBIfam" id="TIGR03733">
    <property type="entry name" value="lanti_perm_MutG"/>
    <property type="match status" value="1"/>
</dbReference>
<organism evidence="2 3">
    <name type="scientific">Anaerocolumna jejuensis DSM 15929</name>
    <dbReference type="NCBI Taxonomy" id="1121322"/>
    <lineage>
        <taxon>Bacteria</taxon>
        <taxon>Bacillati</taxon>
        <taxon>Bacillota</taxon>
        <taxon>Clostridia</taxon>
        <taxon>Lachnospirales</taxon>
        <taxon>Lachnospiraceae</taxon>
        <taxon>Anaerocolumna</taxon>
    </lineage>
</organism>
<feature type="transmembrane region" description="Helical" evidence="1">
    <location>
        <begin position="220"/>
        <end position="241"/>
    </location>
</feature>
<sequence length="253" mass="28421">MRNLYHTIRADIFKLLHTNLVLLHLLVPALGILLFCGYYSYSPWSERQKLYGYAQAVAIVFPLMISVGVSMLYEMELKAGNFQTILSVPCSKAVSHAGNLAALCLLGLFASIFAVFGFGIVFRFLGFVKFSLPFYFRLSLILFLSNLALYVLQYGICFMAGRGISLSFGIVGTLISPLFYLSLGDYIWKYIPYGYGIRTATYYCYRYADSGTYKTIAQDFRTGVITAGIITVILSIVFVIGSSRWEGRNVRQE</sequence>
<proteinExistence type="predicted"/>
<dbReference type="STRING" id="1121322.SAMN02745136_02742"/>
<dbReference type="InterPro" id="IPR022294">
    <property type="entry name" value="ABC-transptr_permeasesu"/>
</dbReference>
<evidence type="ECO:0000256" key="1">
    <source>
        <dbReference type="SAM" id="Phobius"/>
    </source>
</evidence>
<dbReference type="EMBL" id="FRAC01000013">
    <property type="protein sequence ID" value="SHK54658.1"/>
    <property type="molecule type" value="Genomic_DNA"/>
</dbReference>
<feature type="transmembrane region" description="Helical" evidence="1">
    <location>
        <begin position="21"/>
        <end position="41"/>
    </location>
</feature>
<gene>
    <name evidence="2" type="ORF">SAMN02745136_02742</name>
</gene>